<evidence type="ECO:0000256" key="6">
    <source>
        <dbReference type="ARBA" id="ARBA00022989"/>
    </source>
</evidence>
<evidence type="ECO:0000256" key="4">
    <source>
        <dbReference type="ARBA" id="ARBA00022519"/>
    </source>
</evidence>
<evidence type="ECO:0000256" key="7">
    <source>
        <dbReference type="ARBA" id="ARBA00023136"/>
    </source>
</evidence>
<dbReference type="CDD" id="cd06579">
    <property type="entry name" value="TM_PBP1_transp_AraH_like"/>
    <property type="match status" value="1"/>
</dbReference>
<keyword evidence="6 8" id="KW-1133">Transmembrane helix</keyword>
<evidence type="ECO:0000256" key="1">
    <source>
        <dbReference type="ARBA" id="ARBA00004651"/>
    </source>
</evidence>
<evidence type="ECO:0000313" key="10">
    <source>
        <dbReference type="Proteomes" id="UP000070366"/>
    </source>
</evidence>
<evidence type="ECO:0000256" key="5">
    <source>
        <dbReference type="ARBA" id="ARBA00022692"/>
    </source>
</evidence>
<dbReference type="RefSeq" id="WP_162938971.1">
    <property type="nucleotide sequence ID" value="NZ_CABMOF010000018.1"/>
</dbReference>
<name>A0A136Q7S3_9FIRM</name>
<feature type="transmembrane region" description="Helical" evidence="8">
    <location>
        <begin position="169"/>
        <end position="187"/>
    </location>
</feature>
<protein>
    <submittedName>
        <fullName evidence="9">Putative ribose transport system permease protein RbsC</fullName>
    </submittedName>
</protein>
<comment type="subcellular location">
    <subcellularLocation>
        <location evidence="1">Cell membrane</location>
        <topology evidence="1">Multi-pass membrane protein</topology>
    </subcellularLocation>
</comment>
<proteinExistence type="predicted"/>
<gene>
    <name evidence="9" type="ORF">HMPREF3293_00401</name>
</gene>
<keyword evidence="7 8" id="KW-0472">Membrane</keyword>
<dbReference type="InterPro" id="IPR001851">
    <property type="entry name" value="ABC_transp_permease"/>
</dbReference>
<feature type="transmembrane region" description="Helical" evidence="8">
    <location>
        <begin position="126"/>
        <end position="149"/>
    </location>
</feature>
<dbReference type="Pfam" id="PF02653">
    <property type="entry name" value="BPD_transp_2"/>
    <property type="match status" value="1"/>
</dbReference>
<dbReference type="GO" id="GO:0022857">
    <property type="term" value="F:transmembrane transporter activity"/>
    <property type="evidence" value="ECO:0007669"/>
    <property type="project" value="InterPro"/>
</dbReference>
<feature type="transmembrane region" description="Helical" evidence="8">
    <location>
        <begin position="276"/>
        <end position="294"/>
    </location>
</feature>
<accession>A0A136Q7S3</accession>
<keyword evidence="3" id="KW-1003">Cell membrane</keyword>
<feature type="transmembrane region" description="Helical" evidence="8">
    <location>
        <begin position="53"/>
        <end position="72"/>
    </location>
</feature>
<feature type="transmembrane region" description="Helical" evidence="8">
    <location>
        <begin position="300"/>
        <end position="321"/>
    </location>
</feature>
<evidence type="ECO:0000256" key="8">
    <source>
        <dbReference type="SAM" id="Phobius"/>
    </source>
</evidence>
<keyword evidence="5 8" id="KW-0812">Transmembrane</keyword>
<dbReference type="PATRIC" id="fig|626937.4.peg.394"/>
<organism evidence="9 10">
    <name type="scientific">Christensenella minuta</name>
    <dbReference type="NCBI Taxonomy" id="626937"/>
    <lineage>
        <taxon>Bacteria</taxon>
        <taxon>Bacillati</taxon>
        <taxon>Bacillota</taxon>
        <taxon>Clostridia</taxon>
        <taxon>Christensenellales</taxon>
        <taxon>Christensenellaceae</taxon>
        <taxon>Christensenella</taxon>
    </lineage>
</organism>
<feature type="transmembrane region" description="Helical" evidence="8">
    <location>
        <begin position="222"/>
        <end position="241"/>
    </location>
</feature>
<dbReference type="GO" id="GO:0005886">
    <property type="term" value="C:plasma membrane"/>
    <property type="evidence" value="ECO:0007669"/>
    <property type="project" value="UniProtKB-SubCell"/>
</dbReference>
<evidence type="ECO:0000256" key="3">
    <source>
        <dbReference type="ARBA" id="ARBA00022475"/>
    </source>
</evidence>
<keyword evidence="10" id="KW-1185">Reference proteome</keyword>
<dbReference type="STRING" id="626937.HMPREF3293_00401"/>
<dbReference type="AlphaFoldDB" id="A0A136Q7S3"/>
<dbReference type="Proteomes" id="UP000070366">
    <property type="component" value="Unassembled WGS sequence"/>
</dbReference>
<keyword evidence="4" id="KW-0997">Cell inner membrane</keyword>
<reference evidence="9 10" key="1">
    <citation type="submission" date="2016-02" db="EMBL/GenBank/DDBJ databases">
        <authorList>
            <person name="Wen L."/>
            <person name="He K."/>
            <person name="Yang H."/>
        </authorList>
    </citation>
    <scope>NUCLEOTIDE SEQUENCE [LARGE SCALE GENOMIC DNA]</scope>
    <source>
        <strain evidence="9 10">DSM 22607</strain>
    </source>
</reference>
<sequence>MSKGSQSKTLNSIKNWYATSKQEAGLYIALVVLIVFLSIASPAFLNAENILNIIRQVSIVGIIAIGGFMVILTGGMDISVGYVAALTGIVVAKLTIDMDVPMPLSITAGMCVGLLAGLLNGTLSTYLNLPSFIVTLGTMQICQGAGYVITQATPISNFPESFVELGRGYWGQIPIPVIILAGLYIFMSLFMKYSKFGTYCYALGGNKESARLSGIRVNRIQVLVYILGGLFSSLGGLIVAARTNAGSAQVGGTYLFDVFTACVLGGTALSGGIGRLPGVVVGCIFVGILNNGLVQLNVDSFYQMMVQGIVLVIAVVLQSLLTREKRIKRQ</sequence>
<dbReference type="PANTHER" id="PTHR32196">
    <property type="entry name" value="ABC TRANSPORTER PERMEASE PROTEIN YPHD-RELATED-RELATED"/>
    <property type="match status" value="1"/>
</dbReference>
<evidence type="ECO:0000313" key="9">
    <source>
        <dbReference type="EMBL" id="KXK66710.1"/>
    </source>
</evidence>
<evidence type="ECO:0000256" key="2">
    <source>
        <dbReference type="ARBA" id="ARBA00022448"/>
    </source>
</evidence>
<feature type="transmembrane region" description="Helical" evidence="8">
    <location>
        <begin position="102"/>
        <end position="119"/>
    </location>
</feature>
<comment type="caution">
    <text evidence="9">The sequence shown here is derived from an EMBL/GenBank/DDBJ whole genome shotgun (WGS) entry which is preliminary data.</text>
</comment>
<dbReference type="PANTHER" id="PTHR32196:SF21">
    <property type="entry name" value="ABC TRANSPORTER PERMEASE PROTEIN YPHD-RELATED"/>
    <property type="match status" value="1"/>
</dbReference>
<dbReference type="EMBL" id="LSZW01000032">
    <property type="protein sequence ID" value="KXK66710.1"/>
    <property type="molecule type" value="Genomic_DNA"/>
</dbReference>
<feature type="transmembrane region" description="Helical" evidence="8">
    <location>
        <begin position="253"/>
        <end position="269"/>
    </location>
</feature>
<keyword evidence="2" id="KW-0813">Transport</keyword>
<feature type="transmembrane region" description="Helical" evidence="8">
    <location>
        <begin position="24"/>
        <end position="47"/>
    </location>
</feature>